<protein>
    <submittedName>
        <fullName evidence="4">Uncharacterized protein</fullName>
    </submittedName>
</protein>
<dbReference type="EMBL" id="JARKIE010000016">
    <property type="protein sequence ID" value="KAJ7701944.1"/>
    <property type="molecule type" value="Genomic_DNA"/>
</dbReference>
<reference evidence="4" key="1">
    <citation type="submission" date="2023-03" db="EMBL/GenBank/DDBJ databases">
        <title>Massive genome expansion in bonnet fungi (Mycena s.s.) driven by repeated elements and novel gene families across ecological guilds.</title>
        <authorList>
            <consortium name="Lawrence Berkeley National Laboratory"/>
            <person name="Harder C.B."/>
            <person name="Miyauchi S."/>
            <person name="Viragh M."/>
            <person name="Kuo A."/>
            <person name="Thoen E."/>
            <person name="Andreopoulos B."/>
            <person name="Lu D."/>
            <person name="Skrede I."/>
            <person name="Drula E."/>
            <person name="Henrissat B."/>
            <person name="Morin E."/>
            <person name="Kohler A."/>
            <person name="Barry K."/>
            <person name="LaButti K."/>
            <person name="Morin E."/>
            <person name="Salamov A."/>
            <person name="Lipzen A."/>
            <person name="Mereny Z."/>
            <person name="Hegedus B."/>
            <person name="Baldrian P."/>
            <person name="Stursova M."/>
            <person name="Weitz H."/>
            <person name="Taylor A."/>
            <person name="Grigoriev I.V."/>
            <person name="Nagy L.G."/>
            <person name="Martin F."/>
            <person name="Kauserud H."/>
        </authorList>
    </citation>
    <scope>NUCLEOTIDE SEQUENCE</scope>
    <source>
        <strain evidence="4">CBHHK067</strain>
    </source>
</reference>
<dbReference type="AlphaFoldDB" id="A0AAD7GPU8"/>
<evidence type="ECO:0000256" key="1">
    <source>
        <dbReference type="ARBA" id="ARBA00006484"/>
    </source>
</evidence>
<dbReference type="InterPro" id="IPR036291">
    <property type="entry name" value="NAD(P)-bd_dom_sf"/>
</dbReference>
<dbReference type="PANTHER" id="PTHR24320:SF282">
    <property type="entry name" value="WW DOMAIN-CONTAINING OXIDOREDUCTASE"/>
    <property type="match status" value="1"/>
</dbReference>
<keyword evidence="5" id="KW-1185">Reference proteome</keyword>
<proteinExistence type="inferred from homology"/>
<name>A0AAD7GPU8_MYCRO</name>
<evidence type="ECO:0000256" key="3">
    <source>
        <dbReference type="ARBA" id="ARBA00023002"/>
    </source>
</evidence>
<comment type="similarity">
    <text evidence="1">Belongs to the short-chain dehydrogenases/reductases (SDR) family.</text>
</comment>
<accession>A0AAD7GPU8</accession>
<dbReference type="Pfam" id="PF00106">
    <property type="entry name" value="adh_short"/>
    <property type="match status" value="1"/>
</dbReference>
<dbReference type="Gene3D" id="3.40.50.720">
    <property type="entry name" value="NAD(P)-binding Rossmann-like Domain"/>
    <property type="match status" value="1"/>
</dbReference>
<feature type="non-terminal residue" evidence="4">
    <location>
        <position position="1"/>
    </location>
</feature>
<evidence type="ECO:0000313" key="5">
    <source>
        <dbReference type="Proteomes" id="UP001221757"/>
    </source>
</evidence>
<dbReference type="GO" id="GO:0016491">
    <property type="term" value="F:oxidoreductase activity"/>
    <property type="evidence" value="ECO:0007669"/>
    <property type="project" value="UniProtKB-KW"/>
</dbReference>
<dbReference type="PANTHER" id="PTHR24320">
    <property type="entry name" value="RETINOL DEHYDROGENASE"/>
    <property type="match status" value="1"/>
</dbReference>
<dbReference type="InterPro" id="IPR002347">
    <property type="entry name" value="SDR_fam"/>
</dbReference>
<comment type="caution">
    <text evidence="4">The sequence shown here is derived from an EMBL/GenBank/DDBJ whole genome shotgun (WGS) entry which is preliminary data.</text>
</comment>
<organism evidence="4 5">
    <name type="scientific">Mycena rosella</name>
    <name type="common">Pink bonnet</name>
    <name type="synonym">Agaricus rosellus</name>
    <dbReference type="NCBI Taxonomy" id="1033263"/>
    <lineage>
        <taxon>Eukaryota</taxon>
        <taxon>Fungi</taxon>
        <taxon>Dikarya</taxon>
        <taxon>Basidiomycota</taxon>
        <taxon>Agaricomycotina</taxon>
        <taxon>Agaricomycetes</taxon>
        <taxon>Agaricomycetidae</taxon>
        <taxon>Agaricales</taxon>
        <taxon>Marasmiineae</taxon>
        <taxon>Mycenaceae</taxon>
        <taxon>Mycena</taxon>
    </lineage>
</organism>
<evidence type="ECO:0000256" key="2">
    <source>
        <dbReference type="ARBA" id="ARBA00022857"/>
    </source>
</evidence>
<keyword evidence="3" id="KW-0560">Oxidoreductase</keyword>
<dbReference type="SUPFAM" id="SSF51735">
    <property type="entry name" value="NAD(P)-binding Rossmann-fold domains"/>
    <property type="match status" value="1"/>
</dbReference>
<gene>
    <name evidence="4" type="ORF">B0H17DRAFT_923931</name>
</gene>
<dbReference type="Proteomes" id="UP001221757">
    <property type="component" value="Unassembled WGS sequence"/>
</dbReference>
<evidence type="ECO:0000313" key="4">
    <source>
        <dbReference type="EMBL" id="KAJ7701944.1"/>
    </source>
</evidence>
<sequence length="102" mass="10950">QIAFITDGNSGLGYETAKQLLLKGATVYVAARSPDKAAAAIERLRRETKAPADRALFVKLDLADLKSVRAGAEDFLAREQRLEILFNNGYGVAPMLISGAKA</sequence>
<keyword evidence="2" id="KW-0521">NADP</keyword>